<dbReference type="EMBL" id="BGPR01010003">
    <property type="protein sequence ID" value="GBN43681.1"/>
    <property type="molecule type" value="Genomic_DNA"/>
</dbReference>
<dbReference type="Proteomes" id="UP000499080">
    <property type="component" value="Unassembled WGS sequence"/>
</dbReference>
<gene>
    <name evidence="2" type="ORF">AVEN_6067_1</name>
</gene>
<accession>A0A4Y2NWH0</accession>
<sequence length="71" mass="8230">MNPCGFFLFPRLKLHFEGRHSGTVLNIEKAVSDQQKAVPVSAFQHSYKESQNRLRRSAATQENYFEEDKSK</sequence>
<comment type="caution">
    <text evidence="2">The sequence shown here is derived from an EMBL/GenBank/DDBJ whole genome shotgun (WGS) entry which is preliminary data.</text>
</comment>
<evidence type="ECO:0000256" key="1">
    <source>
        <dbReference type="SAM" id="MobiDB-lite"/>
    </source>
</evidence>
<proteinExistence type="predicted"/>
<name>A0A4Y2NWH0_ARAVE</name>
<dbReference type="InterPro" id="IPR036397">
    <property type="entry name" value="RNaseH_sf"/>
</dbReference>
<organism evidence="2 3">
    <name type="scientific">Araneus ventricosus</name>
    <name type="common">Orbweaver spider</name>
    <name type="synonym">Epeira ventricosa</name>
    <dbReference type="NCBI Taxonomy" id="182803"/>
    <lineage>
        <taxon>Eukaryota</taxon>
        <taxon>Metazoa</taxon>
        <taxon>Ecdysozoa</taxon>
        <taxon>Arthropoda</taxon>
        <taxon>Chelicerata</taxon>
        <taxon>Arachnida</taxon>
        <taxon>Araneae</taxon>
        <taxon>Araneomorphae</taxon>
        <taxon>Entelegynae</taxon>
        <taxon>Araneoidea</taxon>
        <taxon>Araneidae</taxon>
        <taxon>Araneus</taxon>
    </lineage>
</organism>
<protein>
    <submittedName>
        <fullName evidence="2">Uncharacterized protein</fullName>
    </submittedName>
</protein>
<dbReference type="Gene3D" id="3.30.420.10">
    <property type="entry name" value="Ribonuclease H-like superfamily/Ribonuclease H"/>
    <property type="match status" value="1"/>
</dbReference>
<feature type="non-terminal residue" evidence="2">
    <location>
        <position position="71"/>
    </location>
</feature>
<evidence type="ECO:0000313" key="3">
    <source>
        <dbReference type="Proteomes" id="UP000499080"/>
    </source>
</evidence>
<reference evidence="2 3" key="1">
    <citation type="journal article" date="2019" name="Sci. Rep.">
        <title>Orb-weaving spider Araneus ventricosus genome elucidates the spidroin gene catalogue.</title>
        <authorList>
            <person name="Kono N."/>
            <person name="Nakamura H."/>
            <person name="Ohtoshi R."/>
            <person name="Moran D.A.P."/>
            <person name="Shinohara A."/>
            <person name="Yoshida Y."/>
            <person name="Fujiwara M."/>
            <person name="Mori M."/>
            <person name="Tomita M."/>
            <person name="Arakawa K."/>
        </authorList>
    </citation>
    <scope>NUCLEOTIDE SEQUENCE [LARGE SCALE GENOMIC DNA]</scope>
</reference>
<evidence type="ECO:0000313" key="2">
    <source>
        <dbReference type="EMBL" id="GBN43681.1"/>
    </source>
</evidence>
<dbReference type="AlphaFoldDB" id="A0A4Y2NWH0"/>
<keyword evidence="3" id="KW-1185">Reference proteome</keyword>
<dbReference type="OrthoDB" id="10626156at2759"/>
<dbReference type="GO" id="GO:0003676">
    <property type="term" value="F:nucleic acid binding"/>
    <property type="evidence" value="ECO:0007669"/>
    <property type="project" value="InterPro"/>
</dbReference>
<feature type="region of interest" description="Disordered" evidence="1">
    <location>
        <begin position="49"/>
        <end position="71"/>
    </location>
</feature>